<dbReference type="Proteomes" id="UP001286456">
    <property type="component" value="Unassembled WGS sequence"/>
</dbReference>
<proteinExistence type="predicted"/>
<keyword evidence="1" id="KW-1133">Transmembrane helix</keyword>
<accession>A0AAE0J657</accession>
<keyword evidence="1" id="KW-0472">Membrane</keyword>
<organism evidence="2 3">
    <name type="scientific">Cercophora scortea</name>
    <dbReference type="NCBI Taxonomy" id="314031"/>
    <lineage>
        <taxon>Eukaryota</taxon>
        <taxon>Fungi</taxon>
        <taxon>Dikarya</taxon>
        <taxon>Ascomycota</taxon>
        <taxon>Pezizomycotina</taxon>
        <taxon>Sordariomycetes</taxon>
        <taxon>Sordariomycetidae</taxon>
        <taxon>Sordariales</taxon>
        <taxon>Lasiosphaeriaceae</taxon>
        <taxon>Cercophora</taxon>
    </lineage>
</organism>
<reference evidence="2" key="1">
    <citation type="journal article" date="2023" name="Mol. Phylogenet. Evol.">
        <title>Genome-scale phylogeny and comparative genomics of the fungal order Sordariales.</title>
        <authorList>
            <person name="Hensen N."/>
            <person name="Bonometti L."/>
            <person name="Westerberg I."/>
            <person name="Brannstrom I.O."/>
            <person name="Guillou S."/>
            <person name="Cros-Aarteil S."/>
            <person name="Calhoun S."/>
            <person name="Haridas S."/>
            <person name="Kuo A."/>
            <person name="Mondo S."/>
            <person name="Pangilinan J."/>
            <person name="Riley R."/>
            <person name="LaButti K."/>
            <person name="Andreopoulos B."/>
            <person name="Lipzen A."/>
            <person name="Chen C."/>
            <person name="Yan M."/>
            <person name="Daum C."/>
            <person name="Ng V."/>
            <person name="Clum A."/>
            <person name="Steindorff A."/>
            <person name="Ohm R.A."/>
            <person name="Martin F."/>
            <person name="Silar P."/>
            <person name="Natvig D.O."/>
            <person name="Lalanne C."/>
            <person name="Gautier V."/>
            <person name="Ament-Velasquez S.L."/>
            <person name="Kruys A."/>
            <person name="Hutchinson M.I."/>
            <person name="Powell A.J."/>
            <person name="Barry K."/>
            <person name="Miller A.N."/>
            <person name="Grigoriev I.V."/>
            <person name="Debuchy R."/>
            <person name="Gladieux P."/>
            <person name="Hiltunen Thoren M."/>
            <person name="Johannesson H."/>
        </authorList>
    </citation>
    <scope>NUCLEOTIDE SEQUENCE</scope>
    <source>
        <strain evidence="2">SMH4131-1</strain>
    </source>
</reference>
<keyword evidence="3" id="KW-1185">Reference proteome</keyword>
<dbReference type="AlphaFoldDB" id="A0AAE0J657"/>
<protein>
    <submittedName>
        <fullName evidence="2">Uncharacterized protein</fullName>
    </submittedName>
</protein>
<sequence>MQQHTIRIRSGKPTCFARIHTHTHKHTDTSFHSTYVVGTLNPELSLPADRTAACGGLQTCLAPSVVLVQGRYPTSLSSSYSLHRFFYATLHTMSHVYVTSVFFFFFFFLLPASPAVCFPRDCSAGTQTSGCRAAVGWENAVSRHVACRRLAGFRSGSGLSN</sequence>
<gene>
    <name evidence="2" type="ORF">B0T19DRAFT_55900</name>
</gene>
<evidence type="ECO:0000313" key="3">
    <source>
        <dbReference type="Proteomes" id="UP001286456"/>
    </source>
</evidence>
<keyword evidence="1" id="KW-0812">Transmembrane</keyword>
<evidence type="ECO:0000256" key="1">
    <source>
        <dbReference type="SAM" id="Phobius"/>
    </source>
</evidence>
<evidence type="ECO:0000313" key="2">
    <source>
        <dbReference type="EMBL" id="KAK3336936.1"/>
    </source>
</evidence>
<comment type="caution">
    <text evidence="2">The sequence shown here is derived from an EMBL/GenBank/DDBJ whole genome shotgun (WGS) entry which is preliminary data.</text>
</comment>
<name>A0AAE0J657_9PEZI</name>
<feature type="transmembrane region" description="Helical" evidence="1">
    <location>
        <begin position="85"/>
        <end position="110"/>
    </location>
</feature>
<dbReference type="EMBL" id="JAUEPO010000001">
    <property type="protein sequence ID" value="KAK3336936.1"/>
    <property type="molecule type" value="Genomic_DNA"/>
</dbReference>
<reference evidence="2" key="2">
    <citation type="submission" date="2023-06" db="EMBL/GenBank/DDBJ databases">
        <authorList>
            <consortium name="Lawrence Berkeley National Laboratory"/>
            <person name="Haridas S."/>
            <person name="Hensen N."/>
            <person name="Bonometti L."/>
            <person name="Westerberg I."/>
            <person name="Brannstrom I.O."/>
            <person name="Guillou S."/>
            <person name="Cros-Aarteil S."/>
            <person name="Calhoun S."/>
            <person name="Kuo A."/>
            <person name="Mondo S."/>
            <person name="Pangilinan J."/>
            <person name="Riley R."/>
            <person name="Labutti K."/>
            <person name="Andreopoulos B."/>
            <person name="Lipzen A."/>
            <person name="Chen C."/>
            <person name="Yanf M."/>
            <person name="Daum C."/>
            <person name="Ng V."/>
            <person name="Clum A."/>
            <person name="Steindorff A."/>
            <person name="Ohm R."/>
            <person name="Martin F."/>
            <person name="Silar P."/>
            <person name="Natvig D."/>
            <person name="Lalanne C."/>
            <person name="Gautier V."/>
            <person name="Ament-Velasquez S.L."/>
            <person name="Kruys A."/>
            <person name="Hutchinson M.I."/>
            <person name="Powell A.J."/>
            <person name="Barry K."/>
            <person name="Miller A.N."/>
            <person name="Grigoriev I.V."/>
            <person name="Debuchy R."/>
            <person name="Gladieux P."/>
            <person name="Thoren M.H."/>
            <person name="Johannesson H."/>
        </authorList>
    </citation>
    <scope>NUCLEOTIDE SEQUENCE</scope>
    <source>
        <strain evidence="2">SMH4131-1</strain>
    </source>
</reference>